<dbReference type="Gene3D" id="3.30.750.80">
    <property type="entry name" value="RNA methyltransferase domain (HRMD) like"/>
    <property type="match status" value="1"/>
</dbReference>
<dbReference type="GO" id="GO:0008168">
    <property type="term" value="F:methyltransferase activity"/>
    <property type="evidence" value="ECO:0007669"/>
    <property type="project" value="UniProtKB-KW"/>
</dbReference>
<dbReference type="GO" id="GO:0005737">
    <property type="term" value="C:cytoplasm"/>
    <property type="evidence" value="ECO:0007669"/>
    <property type="project" value="UniProtKB-SubCell"/>
</dbReference>
<feature type="region of interest" description="Disordered" evidence="9">
    <location>
        <begin position="170"/>
        <end position="215"/>
    </location>
</feature>
<evidence type="ECO:0000259" key="10">
    <source>
        <dbReference type="SMART" id="SM00359"/>
    </source>
</evidence>
<evidence type="ECO:0000256" key="6">
    <source>
        <dbReference type="ARBA" id="ARBA00022691"/>
    </source>
</evidence>
<dbReference type="CDD" id="cd02440">
    <property type="entry name" value="AdoMet_MTases"/>
    <property type="match status" value="1"/>
</dbReference>
<dbReference type="Gene3D" id="2.30.130.10">
    <property type="entry name" value="PUA domain"/>
    <property type="match status" value="1"/>
</dbReference>
<evidence type="ECO:0000256" key="4">
    <source>
        <dbReference type="ARBA" id="ARBA00022603"/>
    </source>
</evidence>
<keyword evidence="7" id="KW-0694">RNA-binding</keyword>
<dbReference type="EMBL" id="JAEHOD010000007">
    <property type="protein sequence ID" value="KAG2451960.1"/>
    <property type="molecule type" value="Genomic_DNA"/>
</dbReference>
<organism evidence="11 12">
    <name type="scientific">Chlamydomonas schloesseri</name>
    <dbReference type="NCBI Taxonomy" id="2026947"/>
    <lineage>
        <taxon>Eukaryota</taxon>
        <taxon>Viridiplantae</taxon>
        <taxon>Chlorophyta</taxon>
        <taxon>core chlorophytes</taxon>
        <taxon>Chlorophyceae</taxon>
        <taxon>CS clade</taxon>
        <taxon>Chlamydomonadales</taxon>
        <taxon>Chlamydomonadaceae</taxon>
        <taxon>Chlamydomonas</taxon>
    </lineage>
</organism>
<gene>
    <name evidence="11" type="ORF">HYH02_003734</name>
</gene>
<keyword evidence="4" id="KW-0489">Methyltransferase</keyword>
<dbReference type="OrthoDB" id="269872at2759"/>
<dbReference type="SUPFAM" id="SSF53335">
    <property type="entry name" value="S-adenosyl-L-methionine-dependent methyltransferases"/>
    <property type="match status" value="1"/>
</dbReference>
<feature type="domain" description="PUA" evidence="10">
    <location>
        <begin position="251"/>
        <end position="338"/>
    </location>
</feature>
<dbReference type="PANTHER" id="PTHR42873:SF1">
    <property type="entry name" value="S-ADENOSYLMETHIONINE-DEPENDENT METHYLTRANSFERASE DOMAIN-CONTAINING PROTEIN"/>
    <property type="match status" value="1"/>
</dbReference>
<reference evidence="11" key="1">
    <citation type="journal article" date="2020" name="bioRxiv">
        <title>Comparative genomics of Chlamydomonas.</title>
        <authorList>
            <person name="Craig R.J."/>
            <person name="Hasan A.R."/>
            <person name="Ness R.W."/>
            <person name="Keightley P.D."/>
        </authorList>
    </citation>
    <scope>NUCLEOTIDE SEQUENCE</scope>
    <source>
        <strain evidence="11">CCAP 11/173</strain>
    </source>
</reference>
<dbReference type="InterPro" id="IPR002478">
    <property type="entry name" value="PUA"/>
</dbReference>
<dbReference type="Proteomes" id="UP000613740">
    <property type="component" value="Unassembled WGS sequence"/>
</dbReference>
<dbReference type="InterPro" id="IPR025714">
    <property type="entry name" value="Methyltranfer_dom"/>
</dbReference>
<evidence type="ECO:0000256" key="9">
    <source>
        <dbReference type="SAM" id="MobiDB-lite"/>
    </source>
</evidence>
<dbReference type="PANTHER" id="PTHR42873">
    <property type="entry name" value="RIBOSOMAL RNA LARGE SUBUNIT METHYLTRANSFERASE"/>
    <property type="match status" value="1"/>
</dbReference>
<evidence type="ECO:0000313" key="11">
    <source>
        <dbReference type="EMBL" id="KAG2451960.1"/>
    </source>
</evidence>
<dbReference type="CDD" id="cd21153">
    <property type="entry name" value="PUA_RlmI"/>
    <property type="match status" value="1"/>
</dbReference>
<feature type="compositionally biased region" description="Low complexity" evidence="9">
    <location>
        <begin position="1"/>
        <end position="22"/>
    </location>
</feature>
<proteinExistence type="inferred from homology"/>
<dbReference type="SUPFAM" id="SSF88697">
    <property type="entry name" value="PUA domain-like"/>
    <property type="match status" value="1"/>
</dbReference>
<dbReference type="GO" id="GO:0032259">
    <property type="term" value="P:methylation"/>
    <property type="evidence" value="ECO:0007669"/>
    <property type="project" value="UniProtKB-KW"/>
</dbReference>
<dbReference type="InterPro" id="IPR015947">
    <property type="entry name" value="PUA-like_sf"/>
</dbReference>
<dbReference type="CDD" id="cd11572">
    <property type="entry name" value="RlmI_M_like"/>
    <property type="match status" value="1"/>
</dbReference>
<keyword evidence="3" id="KW-0698">rRNA processing</keyword>
<feature type="compositionally biased region" description="Gly residues" evidence="9">
    <location>
        <begin position="83"/>
        <end position="96"/>
    </location>
</feature>
<evidence type="ECO:0000256" key="2">
    <source>
        <dbReference type="ARBA" id="ARBA00022490"/>
    </source>
</evidence>
<dbReference type="GO" id="GO:0006364">
    <property type="term" value="P:rRNA processing"/>
    <property type="evidence" value="ECO:0007669"/>
    <property type="project" value="UniProtKB-KW"/>
</dbReference>
<protein>
    <recommendedName>
        <fullName evidence="10">PUA domain-containing protein</fullName>
    </recommendedName>
</protein>
<evidence type="ECO:0000313" key="12">
    <source>
        <dbReference type="Proteomes" id="UP000613740"/>
    </source>
</evidence>
<keyword evidence="12" id="KW-1185">Reference proteome</keyword>
<feature type="compositionally biased region" description="Low complexity" evidence="9">
    <location>
        <begin position="180"/>
        <end position="207"/>
    </location>
</feature>
<sequence>MHSTSVAGTRAGAAGVATTPVPLTMRPPPLLPHGPTRAGRRATALLPRATRDAPASGRGSRPAGRGSRDGASAAGRAPRRAPGSGGGGRGAGGGLPPKGRPPKSAAPKRADAEDEDEPADVDGEDAAAAAASSDGVDDLDALLNNADAVKQLRATLLAGLTAQHEAAMREEAGLGEEEGASSSAPATASAPAAPAAAAPKAPAKQPAAPTPAPAPEPVVAAAAAAAAAAASAAAAAAAAAATASESPAAAPLVVLKKDKARLFVHGNPMVYGGAVDCVIGRPPPGVGDVVVVADANRRPIGWGVFNPHSMFRVRMLALQAEEDADPRGPLAAARLDVGALLRLRLAQAAALRRSMGLPGPDTNVYRLVNSEGDRLSGLVADVLGDTVVVQVVAGWVQRYRPEVEAAIREATGLSRIVWRPAWRILAEEGLTPPPEEQVQQPAKEQQQGKAGQEEGEGEGEAEQQQAERVEVREAGLRYWASPLGQKTGFYADQRDSRAFLGRVVRAQVQQQQQQQAAAGSSSSGSSSSSGVSVLDLCCYSGGFALSAAAAGASRVVGVDSSDAAVQLAADNAQLNGLAGVASFVRADVSDYMREAVQQQGAQYDVVVLDPPKLAPDRNSLARARIKYTRLNTLAMRLVKPGGLLITCSCSGAMTQSGEFKDMVIEAARQAGRQATALREAGAAPCHCLNPAYPEGEYLTNLTLRLL</sequence>
<evidence type="ECO:0000256" key="8">
    <source>
        <dbReference type="ARBA" id="ARBA00038091"/>
    </source>
</evidence>
<comment type="subcellular location">
    <subcellularLocation>
        <location evidence="1">Cytoplasm</location>
    </subcellularLocation>
</comment>
<feature type="compositionally biased region" description="Acidic residues" evidence="9">
    <location>
        <begin position="112"/>
        <end position="125"/>
    </location>
</feature>
<keyword evidence="5" id="KW-0808">Transferase</keyword>
<evidence type="ECO:0000256" key="5">
    <source>
        <dbReference type="ARBA" id="ARBA00022679"/>
    </source>
</evidence>
<feature type="compositionally biased region" description="Low complexity" evidence="9">
    <location>
        <begin position="34"/>
        <end position="82"/>
    </location>
</feature>
<feature type="region of interest" description="Disordered" evidence="9">
    <location>
        <begin position="431"/>
        <end position="467"/>
    </location>
</feature>
<dbReference type="GO" id="GO:0003723">
    <property type="term" value="F:RNA binding"/>
    <property type="evidence" value="ECO:0007669"/>
    <property type="project" value="UniProtKB-KW"/>
</dbReference>
<dbReference type="Pfam" id="PF17785">
    <property type="entry name" value="PUA_3"/>
    <property type="match status" value="1"/>
</dbReference>
<dbReference type="Pfam" id="PF13847">
    <property type="entry name" value="Methyltransf_31"/>
    <property type="match status" value="1"/>
</dbReference>
<dbReference type="InterPro" id="IPR036974">
    <property type="entry name" value="PUA_sf"/>
</dbReference>
<dbReference type="InterPro" id="IPR029063">
    <property type="entry name" value="SAM-dependent_MTases_sf"/>
</dbReference>
<accession>A0A835WQR4</accession>
<dbReference type="AlphaFoldDB" id="A0A835WQR4"/>
<dbReference type="SMART" id="SM00359">
    <property type="entry name" value="PUA"/>
    <property type="match status" value="1"/>
</dbReference>
<evidence type="ECO:0000256" key="7">
    <source>
        <dbReference type="ARBA" id="ARBA00022884"/>
    </source>
</evidence>
<feature type="compositionally biased region" description="Low complexity" evidence="9">
    <location>
        <begin position="436"/>
        <end position="450"/>
    </location>
</feature>
<dbReference type="Gene3D" id="3.40.50.150">
    <property type="entry name" value="Vaccinia Virus protein VP39"/>
    <property type="match status" value="1"/>
</dbReference>
<dbReference type="InterPro" id="IPR041532">
    <property type="entry name" value="RlmI-like_PUA"/>
</dbReference>
<name>A0A835WQR4_9CHLO</name>
<comment type="caution">
    <text evidence="11">The sequence shown here is derived from an EMBL/GenBank/DDBJ whole genome shotgun (WGS) entry which is preliminary data.</text>
</comment>
<evidence type="ECO:0000256" key="3">
    <source>
        <dbReference type="ARBA" id="ARBA00022552"/>
    </source>
</evidence>
<feature type="region of interest" description="Disordered" evidence="9">
    <location>
        <begin position="1"/>
        <end position="134"/>
    </location>
</feature>
<keyword evidence="6" id="KW-0949">S-adenosyl-L-methionine</keyword>
<evidence type="ECO:0000256" key="1">
    <source>
        <dbReference type="ARBA" id="ARBA00004496"/>
    </source>
</evidence>
<keyword evidence="2" id="KW-0963">Cytoplasm</keyword>
<comment type="similarity">
    <text evidence="8">Belongs to the methyltransferase superfamily. RlmI family.</text>
</comment>